<dbReference type="PANTHER" id="PTHR31973">
    <property type="entry name" value="POLYPROTEIN, PUTATIVE-RELATED"/>
    <property type="match status" value="1"/>
</dbReference>
<dbReference type="PANTHER" id="PTHR31973:SF187">
    <property type="entry name" value="MUTATOR TRANSPOSASE MUDRA PROTEIN"/>
    <property type="match status" value="1"/>
</dbReference>
<organism evidence="2 3">
    <name type="scientific">Gossypium harknessii</name>
    <dbReference type="NCBI Taxonomy" id="34285"/>
    <lineage>
        <taxon>Eukaryota</taxon>
        <taxon>Viridiplantae</taxon>
        <taxon>Streptophyta</taxon>
        <taxon>Embryophyta</taxon>
        <taxon>Tracheophyta</taxon>
        <taxon>Spermatophyta</taxon>
        <taxon>Magnoliopsida</taxon>
        <taxon>eudicotyledons</taxon>
        <taxon>Gunneridae</taxon>
        <taxon>Pentapetalae</taxon>
        <taxon>rosids</taxon>
        <taxon>malvids</taxon>
        <taxon>Malvales</taxon>
        <taxon>Malvaceae</taxon>
        <taxon>Malvoideae</taxon>
        <taxon>Gossypium</taxon>
    </lineage>
</organism>
<dbReference type="AlphaFoldDB" id="A0A7J9I2A8"/>
<dbReference type="EMBL" id="JABFAD010000013">
    <property type="protein sequence ID" value="MBA0815724.1"/>
    <property type="molecule type" value="Genomic_DNA"/>
</dbReference>
<keyword evidence="3" id="KW-1185">Reference proteome</keyword>
<name>A0A7J9I2A8_9ROSI</name>
<dbReference type="OrthoDB" id="1888602at2759"/>
<feature type="non-terminal residue" evidence="2">
    <location>
        <position position="355"/>
    </location>
</feature>
<comment type="caution">
    <text evidence="2">The sequence shown here is derived from an EMBL/GenBank/DDBJ whole genome shotgun (WGS) entry which is preliminary data.</text>
</comment>
<reference evidence="2 3" key="1">
    <citation type="journal article" date="2019" name="Genome Biol. Evol.">
        <title>Insights into the evolution of the New World diploid cottons (Gossypium, subgenus Houzingenia) based on genome sequencing.</title>
        <authorList>
            <person name="Grover C.E."/>
            <person name="Arick M.A. 2nd"/>
            <person name="Thrash A."/>
            <person name="Conover J.L."/>
            <person name="Sanders W.S."/>
            <person name="Peterson D.G."/>
            <person name="Frelichowski J.E."/>
            <person name="Scheffler J.A."/>
            <person name="Scheffler B.E."/>
            <person name="Wendel J.F."/>
        </authorList>
    </citation>
    <scope>NUCLEOTIDE SEQUENCE [LARGE SCALE GENOMIC DNA]</scope>
    <source>
        <strain evidence="2">0</strain>
        <tissue evidence="2">Leaf</tissue>
    </source>
</reference>
<evidence type="ECO:0000256" key="1">
    <source>
        <dbReference type="SAM" id="MobiDB-lite"/>
    </source>
</evidence>
<dbReference type="Proteomes" id="UP000593560">
    <property type="component" value="Unassembled WGS sequence"/>
</dbReference>
<sequence>GVQAEADEYGGGKSGGQISLVSTVGEGNDSGFGSSVGDERVDNVATAVNGEEEDGNETEVWDLNEHGNLVGSNEDEEHEDGERRRSKFPLYNNWFDLLKFSLEMLFNDSKQFKSTIRNYSKECRRQLKFLKNEPKKGCCEEHHCMVSFKSKIVTTAMIAQHFEATIRDHPKMKLREIQIICALEMHINVSIDCCYRAKKIVKDKMVGNHKEEFGQLWDYAHELRLKMPGSIIKMVVQRVTVDSPLHFKRFYVCFDALKRGWKAGCRSLIGLDGCFLKGPFQSEFLTVAWFLSLLLTDLGLENRYGYTIISDQQKSTIEKKWEELCVTLEKKDKDAYDNLMRKSPKMWARGFLGNY</sequence>
<accession>A0A7J9I2A8</accession>
<proteinExistence type="predicted"/>
<evidence type="ECO:0000313" key="2">
    <source>
        <dbReference type="EMBL" id="MBA0815724.1"/>
    </source>
</evidence>
<feature type="region of interest" description="Disordered" evidence="1">
    <location>
        <begin position="1"/>
        <end position="42"/>
    </location>
</feature>
<gene>
    <name evidence="2" type="ORF">Gohar_000477</name>
</gene>
<feature type="non-terminal residue" evidence="2">
    <location>
        <position position="1"/>
    </location>
</feature>
<protein>
    <submittedName>
        <fullName evidence="2">Uncharacterized protein</fullName>
    </submittedName>
</protein>
<evidence type="ECO:0000313" key="3">
    <source>
        <dbReference type="Proteomes" id="UP000593560"/>
    </source>
</evidence>